<reference evidence="1 2" key="1">
    <citation type="submission" date="2014-02" db="EMBL/GenBank/DDBJ databases">
        <title>Draft genome sequence of Lysinibacillus manganicus DSM 26584T.</title>
        <authorList>
            <person name="Zhang F."/>
            <person name="Wang G."/>
            <person name="Zhang L."/>
        </authorList>
    </citation>
    <scope>NUCLEOTIDE SEQUENCE [LARGE SCALE GENOMIC DNA]</scope>
    <source>
        <strain evidence="1 2">DSM 26584</strain>
    </source>
</reference>
<dbReference type="eggNOG" id="ENOG5030C7U">
    <property type="taxonomic scope" value="Bacteria"/>
</dbReference>
<organism evidence="1 2">
    <name type="scientific">Ureibacillus manganicus DSM 26584</name>
    <dbReference type="NCBI Taxonomy" id="1384049"/>
    <lineage>
        <taxon>Bacteria</taxon>
        <taxon>Bacillati</taxon>
        <taxon>Bacillota</taxon>
        <taxon>Bacilli</taxon>
        <taxon>Bacillales</taxon>
        <taxon>Caryophanaceae</taxon>
        <taxon>Ureibacillus</taxon>
    </lineage>
</organism>
<gene>
    <name evidence="1" type="ORF">CD29_19795</name>
</gene>
<sequence length="61" mass="7112">MEKKEKYLTTAPEERKVTIENDSKYPNLKNIPGNSVDQFNELKEANAIFAQEEIKQQNENL</sequence>
<evidence type="ECO:0000313" key="2">
    <source>
        <dbReference type="Proteomes" id="UP000030416"/>
    </source>
</evidence>
<protein>
    <submittedName>
        <fullName evidence="1">Uncharacterized protein</fullName>
    </submittedName>
</protein>
<dbReference type="Proteomes" id="UP000030416">
    <property type="component" value="Unassembled WGS sequence"/>
</dbReference>
<dbReference type="AlphaFoldDB" id="A0A0A3HQM3"/>
<keyword evidence="2" id="KW-1185">Reference proteome</keyword>
<dbReference type="OrthoDB" id="2924022at2"/>
<proteinExistence type="predicted"/>
<evidence type="ECO:0000313" key="1">
    <source>
        <dbReference type="EMBL" id="KGR73530.1"/>
    </source>
</evidence>
<dbReference type="EMBL" id="JPVN01000050">
    <property type="protein sequence ID" value="KGR73530.1"/>
    <property type="molecule type" value="Genomic_DNA"/>
</dbReference>
<accession>A0A0A3HQM3</accession>
<name>A0A0A3HQM3_9BACL</name>
<comment type="caution">
    <text evidence="1">The sequence shown here is derived from an EMBL/GenBank/DDBJ whole genome shotgun (WGS) entry which is preliminary data.</text>
</comment>
<dbReference type="RefSeq" id="WP_036190540.1">
    <property type="nucleotide sequence ID" value="NZ_AVDA01000050.1"/>
</dbReference>